<dbReference type="GO" id="GO:0005739">
    <property type="term" value="C:mitochondrion"/>
    <property type="evidence" value="ECO:0007669"/>
    <property type="project" value="TreeGrafter"/>
</dbReference>
<evidence type="ECO:0000259" key="12">
    <source>
        <dbReference type="Pfam" id="PF00370"/>
    </source>
</evidence>
<dbReference type="InterPro" id="IPR018484">
    <property type="entry name" value="FGGY_N"/>
</dbReference>
<keyword evidence="7" id="KW-0319">Glycerol metabolism</keyword>
<dbReference type="Gene3D" id="3.30.420.40">
    <property type="match status" value="2"/>
</dbReference>
<keyword evidence="15" id="KW-1185">Reference proteome</keyword>
<evidence type="ECO:0000256" key="7">
    <source>
        <dbReference type="ARBA" id="ARBA00022798"/>
    </source>
</evidence>
<dbReference type="PIRSF" id="PIRSF000538">
    <property type="entry name" value="GlpK"/>
    <property type="match status" value="1"/>
</dbReference>
<dbReference type="HOGENOM" id="CLU_009281_2_3_1"/>
<evidence type="ECO:0000256" key="4">
    <source>
        <dbReference type="ARBA" id="ARBA00022679"/>
    </source>
</evidence>
<feature type="domain" description="Carbohydrate kinase FGGY N-terminal" evidence="12">
    <location>
        <begin position="82"/>
        <end position="335"/>
    </location>
</feature>
<accession>F2S7W7</accession>
<dbReference type="EC" id="2.7.1.30" evidence="3"/>
<dbReference type="PROSITE" id="PS00445">
    <property type="entry name" value="FGGY_KINASES_2"/>
    <property type="match status" value="1"/>
</dbReference>
<feature type="domain" description="Carbohydrate kinase FGGY C-terminal" evidence="13">
    <location>
        <begin position="345"/>
        <end position="535"/>
    </location>
</feature>
<evidence type="ECO:0000256" key="5">
    <source>
        <dbReference type="ARBA" id="ARBA00022741"/>
    </source>
</evidence>
<organism evidence="14 15">
    <name type="scientific">Trichophyton tonsurans (strain CBS 112818)</name>
    <name type="common">Scalp ringworm fungus</name>
    <dbReference type="NCBI Taxonomy" id="647933"/>
    <lineage>
        <taxon>Eukaryota</taxon>
        <taxon>Fungi</taxon>
        <taxon>Dikarya</taxon>
        <taxon>Ascomycota</taxon>
        <taxon>Pezizomycotina</taxon>
        <taxon>Eurotiomycetes</taxon>
        <taxon>Eurotiomycetidae</taxon>
        <taxon>Onygenales</taxon>
        <taxon>Arthrodermataceae</taxon>
        <taxon>Trichophyton</taxon>
    </lineage>
</organism>
<keyword evidence="6 10" id="KW-0418">Kinase</keyword>
<comment type="similarity">
    <text evidence="2 10">Belongs to the FGGY kinase family.</text>
</comment>
<dbReference type="Pfam" id="PF00370">
    <property type="entry name" value="FGGY_N"/>
    <property type="match status" value="1"/>
</dbReference>
<dbReference type="FunFam" id="3.30.420.40:FF:000085">
    <property type="entry name" value="Glycerol kinase 2"/>
    <property type="match status" value="1"/>
</dbReference>
<dbReference type="PANTHER" id="PTHR10196:SF69">
    <property type="entry name" value="GLYCEROL KINASE"/>
    <property type="match status" value="1"/>
</dbReference>
<dbReference type="PROSITE" id="PS00933">
    <property type="entry name" value="FGGY_KINASES_1"/>
    <property type="match status" value="1"/>
</dbReference>
<evidence type="ECO:0000313" key="15">
    <source>
        <dbReference type="Proteomes" id="UP000009172"/>
    </source>
</evidence>
<evidence type="ECO:0000259" key="13">
    <source>
        <dbReference type="Pfam" id="PF02782"/>
    </source>
</evidence>
<dbReference type="GO" id="GO:0006641">
    <property type="term" value="P:triglyceride metabolic process"/>
    <property type="evidence" value="ECO:0007669"/>
    <property type="project" value="TreeGrafter"/>
</dbReference>
<dbReference type="InterPro" id="IPR000577">
    <property type="entry name" value="Carb_kinase_FGGY"/>
</dbReference>
<evidence type="ECO:0000256" key="8">
    <source>
        <dbReference type="ARBA" id="ARBA00022840"/>
    </source>
</evidence>
<dbReference type="UniPathway" id="UPA00618">
    <property type="reaction ID" value="UER00672"/>
</dbReference>
<keyword evidence="4 10" id="KW-0808">Transferase</keyword>
<dbReference type="SUPFAM" id="SSF53067">
    <property type="entry name" value="Actin-like ATPase domain"/>
    <property type="match status" value="2"/>
</dbReference>
<dbReference type="Proteomes" id="UP000009172">
    <property type="component" value="Unassembled WGS sequence"/>
</dbReference>
<dbReference type="NCBIfam" id="NF000756">
    <property type="entry name" value="PRK00047.1"/>
    <property type="match status" value="1"/>
</dbReference>
<dbReference type="InterPro" id="IPR018483">
    <property type="entry name" value="Carb_kinase_FGGY_CS"/>
</dbReference>
<evidence type="ECO:0000256" key="1">
    <source>
        <dbReference type="ARBA" id="ARBA00005190"/>
    </source>
</evidence>
<dbReference type="AlphaFoldDB" id="F2S7W7"/>
<dbReference type="CDD" id="cd07792">
    <property type="entry name" value="ASKHA_NBD_FGGY_GK1-3-like"/>
    <property type="match status" value="1"/>
</dbReference>
<dbReference type="GO" id="GO:0046167">
    <property type="term" value="P:glycerol-3-phosphate biosynthetic process"/>
    <property type="evidence" value="ECO:0007669"/>
    <property type="project" value="TreeGrafter"/>
</dbReference>
<evidence type="ECO:0000313" key="14">
    <source>
        <dbReference type="EMBL" id="EGD99733.1"/>
    </source>
</evidence>
<comment type="pathway">
    <text evidence="1">Polyol metabolism; glycerol degradation via glycerol kinase pathway; sn-glycerol 3-phosphate from glycerol: step 1/1.</text>
</comment>
<feature type="compositionally biased region" description="Polar residues" evidence="11">
    <location>
        <begin position="17"/>
        <end position="27"/>
    </location>
</feature>
<reference evidence="15" key="1">
    <citation type="journal article" date="2012" name="MBio">
        <title>Comparative genome analysis of Trichophyton rubrum and related dermatophytes reveals candidate genes involved in infection.</title>
        <authorList>
            <person name="Martinez D.A."/>
            <person name="Oliver B.G."/>
            <person name="Graeser Y."/>
            <person name="Goldberg J.M."/>
            <person name="Li W."/>
            <person name="Martinez-Rossi N.M."/>
            <person name="Monod M."/>
            <person name="Shelest E."/>
            <person name="Barton R.C."/>
            <person name="Birch E."/>
            <person name="Brakhage A.A."/>
            <person name="Chen Z."/>
            <person name="Gurr S.J."/>
            <person name="Heiman D."/>
            <person name="Heitman J."/>
            <person name="Kosti I."/>
            <person name="Rossi A."/>
            <person name="Saif S."/>
            <person name="Samalova M."/>
            <person name="Saunders C.W."/>
            <person name="Shea T."/>
            <person name="Summerbell R.C."/>
            <person name="Xu J."/>
            <person name="Young S."/>
            <person name="Zeng Q."/>
            <person name="Birren B.W."/>
            <person name="Cuomo C.A."/>
            <person name="White T.C."/>
        </authorList>
    </citation>
    <scope>NUCLEOTIDE SEQUENCE [LARGE SCALE GENOMIC DNA]</scope>
    <source>
        <strain evidence="15">CBS 112818</strain>
    </source>
</reference>
<dbReference type="InterPro" id="IPR018485">
    <property type="entry name" value="FGGY_C"/>
</dbReference>
<name>F2S7W7_TRIT1</name>
<evidence type="ECO:0000256" key="3">
    <source>
        <dbReference type="ARBA" id="ARBA00012099"/>
    </source>
</evidence>
<evidence type="ECO:0000256" key="10">
    <source>
        <dbReference type="RuleBase" id="RU003733"/>
    </source>
</evidence>
<dbReference type="InterPro" id="IPR042018">
    <property type="entry name" value="GK1-3_metazoan-type"/>
</dbReference>
<dbReference type="GO" id="GO:0004370">
    <property type="term" value="F:glycerol kinase activity"/>
    <property type="evidence" value="ECO:0007669"/>
    <property type="project" value="UniProtKB-EC"/>
</dbReference>
<feature type="region of interest" description="Disordered" evidence="11">
    <location>
        <begin position="1"/>
        <end position="32"/>
    </location>
</feature>
<proteinExistence type="inferred from homology"/>
<dbReference type="EMBL" id="GG698525">
    <property type="protein sequence ID" value="EGD99733.1"/>
    <property type="molecule type" value="Genomic_DNA"/>
</dbReference>
<dbReference type="GO" id="GO:0019563">
    <property type="term" value="P:glycerol catabolic process"/>
    <property type="evidence" value="ECO:0007669"/>
    <property type="project" value="UniProtKB-UniPathway"/>
</dbReference>
<evidence type="ECO:0000256" key="9">
    <source>
        <dbReference type="ARBA" id="ARBA00043149"/>
    </source>
</evidence>
<evidence type="ECO:0000256" key="6">
    <source>
        <dbReference type="ARBA" id="ARBA00022777"/>
    </source>
</evidence>
<dbReference type="FunFam" id="3.30.420.40:FF:000086">
    <property type="entry name" value="Glycerol kinase"/>
    <property type="match status" value="1"/>
</dbReference>
<dbReference type="Pfam" id="PF02782">
    <property type="entry name" value="FGGY_C"/>
    <property type="match status" value="1"/>
</dbReference>
<evidence type="ECO:0000256" key="2">
    <source>
        <dbReference type="ARBA" id="ARBA00009156"/>
    </source>
</evidence>
<dbReference type="InterPro" id="IPR043129">
    <property type="entry name" value="ATPase_NBD"/>
</dbReference>
<dbReference type="GO" id="GO:0005524">
    <property type="term" value="F:ATP binding"/>
    <property type="evidence" value="ECO:0007669"/>
    <property type="project" value="UniProtKB-KW"/>
</dbReference>
<gene>
    <name evidence="14" type="ORF">TESG_07073</name>
</gene>
<dbReference type="OrthoDB" id="5422795at2759"/>
<protein>
    <recommendedName>
        <fullName evidence="3">glycerol kinase</fullName>
        <ecNumber evidence="3">2.7.1.30</ecNumber>
    </recommendedName>
    <alternativeName>
        <fullName evidence="9">ATP:glycerol 3-phosphotransferase</fullName>
    </alternativeName>
</protein>
<evidence type="ECO:0000256" key="11">
    <source>
        <dbReference type="SAM" id="MobiDB-lite"/>
    </source>
</evidence>
<keyword evidence="8" id="KW-0067">ATP-binding</keyword>
<dbReference type="InterPro" id="IPR005999">
    <property type="entry name" value="Glycerol_kin"/>
</dbReference>
<keyword evidence="5" id="KW-0547">Nucleotide-binding</keyword>
<dbReference type="PANTHER" id="PTHR10196">
    <property type="entry name" value="SUGAR KINASE"/>
    <property type="match status" value="1"/>
</dbReference>
<sequence length="587" mass="64344">MFWLSPEATLPGFPHPQDQSRQSSYNESWPEEKSTKSSLAALRESAIEVVKGLADTFEDGLDTFAVRNAILPSREERPSRFIGAIDQGTTSTRFIIFDLQGSIAASHQTELGRVHDQPGWHEQDPAEVVSSVQKCIEQATKTFINNGHEISEIEVLGLTNQRETTVVWDWETGKPLYNAVAWPDTRTKSIVREFKEKGADKLQEICGLPISTYSSSAKLVWLLRNVPEVKAAYDAGNLAFGTVDTWLLYNLNGGKEKNVFVTDVSNASRTMFTNLHTLKYDDKLLNFFGLDQSKLRLPKIVPSADPTAFGQLATGVLKGVRIMSCLGDQSAALVGHEAFEPGMAKNTYGTGCFLLYNVGEKPVISSHGLLATVGYQLGANSKPVYALEGSIAVAGSGVNFLMNNLGFFRDARRVDDEASSVQDNDGCVFVTAFSGLFAPYWIDTAKGTIFGITQHTKKGHIARATLEAVCFQTKAVLDAMERDSGQKLAELRVDGGLSTSNVCMQSQADIIRIPVKRPAMHEVTALGAAIAAGIAIKIWEGPQNLEGLKQSDKTVFEPKLPEEESNRIYKKWSKAVEMSRGWMDSSD</sequence>
<dbReference type="NCBIfam" id="TIGR01311">
    <property type="entry name" value="glycerol_kin"/>
    <property type="match status" value="1"/>
</dbReference>